<proteinExistence type="predicted"/>
<sequence>MAFVEEILLDSRAFSLGEHCCVGCVVVQPVTITAVAISVVKEDMRKKVLQEIIIEQAHSVVRMF</sequence>
<dbReference type="EMBL" id="NNRK01000026">
    <property type="protein sequence ID" value="OYR14440.1"/>
    <property type="molecule type" value="Genomic_DNA"/>
</dbReference>
<name>A0A256FI40_9HYPH</name>
<accession>A0A256FI40</accession>
<dbReference type="AlphaFoldDB" id="A0A256FI40"/>
<keyword evidence="2" id="KW-1185">Reference proteome</keyword>
<dbReference type="Proteomes" id="UP000216345">
    <property type="component" value="Unassembled WGS sequence"/>
</dbReference>
<evidence type="ECO:0000313" key="1">
    <source>
        <dbReference type="EMBL" id="OYR14440.1"/>
    </source>
</evidence>
<protein>
    <submittedName>
        <fullName evidence="1">Uncharacterized protein</fullName>
    </submittedName>
</protein>
<reference evidence="1 2" key="1">
    <citation type="submission" date="2017-07" db="EMBL/GenBank/DDBJ databases">
        <title>Phylogenetic study on the rhizospheric bacterium Ochrobactrum sp. A44.</title>
        <authorList>
            <person name="Krzyzanowska D.M."/>
            <person name="Ossowicki A."/>
            <person name="Rajewska M."/>
            <person name="Maciag T."/>
            <person name="Kaczynski Z."/>
            <person name="Czerwicka M."/>
            <person name="Jafra S."/>
        </authorList>
    </citation>
    <scope>NUCLEOTIDE SEQUENCE [LARGE SCALE GENOMIC DNA]</scope>
    <source>
        <strain evidence="1 2">PR17</strain>
    </source>
</reference>
<organism evidence="1 2">
    <name type="scientific">Brucella rhizosphaerae</name>
    <dbReference type="NCBI Taxonomy" id="571254"/>
    <lineage>
        <taxon>Bacteria</taxon>
        <taxon>Pseudomonadati</taxon>
        <taxon>Pseudomonadota</taxon>
        <taxon>Alphaproteobacteria</taxon>
        <taxon>Hyphomicrobiales</taxon>
        <taxon>Brucellaceae</taxon>
        <taxon>Brucella/Ochrobactrum group</taxon>
        <taxon>Brucella</taxon>
    </lineage>
</organism>
<evidence type="ECO:0000313" key="2">
    <source>
        <dbReference type="Proteomes" id="UP000216345"/>
    </source>
</evidence>
<comment type="caution">
    <text evidence="1">The sequence shown here is derived from an EMBL/GenBank/DDBJ whole genome shotgun (WGS) entry which is preliminary data.</text>
</comment>
<gene>
    <name evidence="1" type="ORF">CEV32_0443</name>
</gene>